<keyword evidence="6" id="KW-1133">Transmembrane helix</keyword>
<evidence type="ECO:0000313" key="8">
    <source>
        <dbReference type="EMBL" id="SDG97927.1"/>
    </source>
</evidence>
<keyword evidence="9" id="KW-1185">Reference proteome</keyword>
<comment type="caution">
    <text evidence="8">The sequence shown here is derived from an EMBL/GenBank/DDBJ whole genome shotgun (WGS) entry which is preliminary data.</text>
</comment>
<dbReference type="PANTHER" id="PTHR36838">
    <property type="entry name" value="AUXIN EFFLUX CARRIER FAMILY PROTEIN"/>
    <property type="match status" value="1"/>
</dbReference>
<dbReference type="InterPro" id="IPR038770">
    <property type="entry name" value="Na+/solute_symporter_sf"/>
</dbReference>
<gene>
    <name evidence="8" type="ORF">SAMN05421844_106159</name>
</gene>
<name>A0ABY0P2U8_9HYPH</name>
<evidence type="ECO:0008006" key="10">
    <source>
        <dbReference type="Google" id="ProtNLM"/>
    </source>
</evidence>
<organism evidence="8 9">
    <name type="scientific">Bosea robiniae</name>
    <dbReference type="NCBI Taxonomy" id="1036780"/>
    <lineage>
        <taxon>Bacteria</taxon>
        <taxon>Pseudomonadati</taxon>
        <taxon>Pseudomonadota</taxon>
        <taxon>Alphaproteobacteria</taxon>
        <taxon>Hyphomicrobiales</taxon>
        <taxon>Boseaceae</taxon>
        <taxon>Bosea</taxon>
    </lineage>
</organism>
<comment type="subcellular location">
    <subcellularLocation>
        <location evidence="1">Cell membrane</location>
        <topology evidence="1">Multi-pass membrane protein</topology>
    </subcellularLocation>
</comment>
<dbReference type="Pfam" id="PF03547">
    <property type="entry name" value="Mem_trans"/>
    <property type="match status" value="1"/>
</dbReference>
<proteinExistence type="inferred from homology"/>
<accession>A0ABY0P2U8</accession>
<sequence length="335" mass="35948">MGHPDARIARFPMADLLSIFNLVAPFFGLILLGFAIGRYKQLPEEGLAWLQFFLIYVALPPLFYRLIADKPLSELANWKFIAGTTFATFCAFSLSLAIGLKAAKGDLPQAVMQGVAGAYSNIGYMGPPLILAALGPEASAPVVLIFVFDSVLLFSLVPLLMAVAGVEKKSLLATAGEVVWRVLTHPFNVATLAGVLASYLKFELPVALDRMVLWLSQAAAPCALFLLGVTVALRPMKTMPAGVPALVFIKLLLHPLLVWVLLSALGGIPTNWIYAAIIMAALPPALNIFVISTQYKVGIERASACILVGTIVSMVTLSGFLWLVKTGRIAADLFH</sequence>
<dbReference type="PANTHER" id="PTHR36838:SF3">
    <property type="entry name" value="TRANSPORTER AUXIN EFFLUX CARRIER EC FAMILY"/>
    <property type="match status" value="1"/>
</dbReference>
<evidence type="ECO:0000256" key="1">
    <source>
        <dbReference type="ARBA" id="ARBA00004651"/>
    </source>
</evidence>
<dbReference type="Gene3D" id="1.20.1530.20">
    <property type="match status" value="1"/>
</dbReference>
<dbReference type="EMBL" id="FNBZ01000006">
    <property type="protein sequence ID" value="SDG97927.1"/>
    <property type="molecule type" value="Genomic_DNA"/>
</dbReference>
<dbReference type="InterPro" id="IPR004776">
    <property type="entry name" value="Mem_transp_PIN-like"/>
</dbReference>
<evidence type="ECO:0000256" key="5">
    <source>
        <dbReference type="ARBA" id="ARBA00022692"/>
    </source>
</evidence>
<evidence type="ECO:0000313" key="9">
    <source>
        <dbReference type="Proteomes" id="UP000199468"/>
    </source>
</evidence>
<evidence type="ECO:0000256" key="7">
    <source>
        <dbReference type="ARBA" id="ARBA00023136"/>
    </source>
</evidence>
<protein>
    <recommendedName>
        <fullName evidence="10">Malonate transporter</fullName>
    </recommendedName>
</protein>
<keyword evidence="3" id="KW-0813">Transport</keyword>
<evidence type="ECO:0000256" key="4">
    <source>
        <dbReference type="ARBA" id="ARBA00022475"/>
    </source>
</evidence>
<dbReference type="Proteomes" id="UP000199468">
    <property type="component" value="Unassembled WGS sequence"/>
</dbReference>
<keyword evidence="7" id="KW-0472">Membrane</keyword>
<keyword evidence="4" id="KW-1003">Cell membrane</keyword>
<evidence type="ECO:0000256" key="3">
    <source>
        <dbReference type="ARBA" id="ARBA00022448"/>
    </source>
</evidence>
<evidence type="ECO:0000256" key="2">
    <source>
        <dbReference type="ARBA" id="ARBA00010145"/>
    </source>
</evidence>
<keyword evidence="5" id="KW-0812">Transmembrane</keyword>
<reference evidence="8 9" key="1">
    <citation type="submission" date="2016-10" db="EMBL/GenBank/DDBJ databases">
        <authorList>
            <person name="Varghese N."/>
            <person name="Submissions S."/>
        </authorList>
    </citation>
    <scope>NUCLEOTIDE SEQUENCE [LARGE SCALE GENOMIC DNA]</scope>
    <source>
        <strain evidence="8 9">DSM 26672</strain>
    </source>
</reference>
<comment type="similarity">
    <text evidence="2">Belongs to the auxin efflux carrier (TC 2.A.69) family.</text>
</comment>
<evidence type="ECO:0000256" key="6">
    <source>
        <dbReference type="ARBA" id="ARBA00022989"/>
    </source>
</evidence>